<dbReference type="RefSeq" id="WP_344377968.1">
    <property type="nucleotide sequence ID" value="NZ_BAAASQ010000019.1"/>
</dbReference>
<feature type="binding site" evidence="4">
    <location>
        <position position="813"/>
    </location>
    <ligand>
        <name>substrate</name>
    </ligand>
</feature>
<keyword evidence="1 4" id="KW-0808">Transferase</keyword>
<keyword evidence="8" id="KW-1185">Reference proteome</keyword>
<evidence type="ECO:0000256" key="1">
    <source>
        <dbReference type="ARBA" id="ARBA00022679"/>
    </source>
</evidence>
<protein>
    <recommendedName>
        <fullName evidence="4">Isoprenyl transferase</fullName>
        <ecNumber evidence="4">2.5.1.-</ecNumber>
    </recommendedName>
</protein>
<keyword evidence="6" id="KW-0812">Transmembrane</keyword>
<feature type="active site" description="Proton acceptor" evidence="4">
    <location>
        <position position="691"/>
    </location>
</feature>
<dbReference type="Pfam" id="PF00494">
    <property type="entry name" value="SQS_PSY"/>
    <property type="match status" value="1"/>
</dbReference>
<feature type="binding site" evidence="4">
    <location>
        <position position="656"/>
    </location>
    <ligand>
        <name>substrate</name>
    </ligand>
</feature>
<evidence type="ECO:0000256" key="5">
    <source>
        <dbReference type="SAM" id="MobiDB-lite"/>
    </source>
</evidence>
<evidence type="ECO:0000256" key="6">
    <source>
        <dbReference type="SAM" id="Phobius"/>
    </source>
</evidence>
<dbReference type="EMBL" id="JBHSIZ010000045">
    <property type="protein sequence ID" value="MFC4961349.1"/>
    <property type="molecule type" value="Genomic_DNA"/>
</dbReference>
<keyword evidence="6" id="KW-1133">Transmembrane helix</keyword>
<feature type="active site" evidence="4">
    <location>
        <position position="643"/>
    </location>
</feature>
<gene>
    <name evidence="7" type="primary">uppS</name>
    <name evidence="7" type="ORF">ACFPFX_34180</name>
</gene>
<comment type="subunit">
    <text evidence="4">Homodimer.</text>
</comment>
<feature type="transmembrane region" description="Helical" evidence="6">
    <location>
        <begin position="226"/>
        <end position="246"/>
    </location>
</feature>
<feature type="binding site" evidence="4">
    <location>
        <position position="648"/>
    </location>
    <ligand>
        <name>substrate</name>
    </ligand>
</feature>
<feature type="transmembrane region" description="Helical" evidence="6">
    <location>
        <begin position="70"/>
        <end position="88"/>
    </location>
</feature>
<evidence type="ECO:0000313" key="8">
    <source>
        <dbReference type="Proteomes" id="UP001595834"/>
    </source>
</evidence>
<dbReference type="EC" id="2.5.1.-" evidence="4"/>
<dbReference type="InterPro" id="IPR002060">
    <property type="entry name" value="Squ/phyt_synthse"/>
</dbReference>
<reference evidence="8" key="1">
    <citation type="journal article" date="2019" name="Int. J. Syst. Evol. Microbiol.">
        <title>The Global Catalogue of Microorganisms (GCM) 10K type strain sequencing project: providing services to taxonomists for standard genome sequencing and annotation.</title>
        <authorList>
            <consortium name="The Broad Institute Genomics Platform"/>
            <consortium name="The Broad Institute Genome Sequencing Center for Infectious Disease"/>
            <person name="Wu L."/>
            <person name="Ma J."/>
        </authorList>
    </citation>
    <scope>NUCLEOTIDE SEQUENCE [LARGE SCALE GENOMIC DNA]</scope>
    <source>
        <strain evidence="8">CCM 7224</strain>
    </source>
</reference>
<organism evidence="7 8">
    <name type="scientific">Streptomyces mauvecolor</name>
    <dbReference type="NCBI Taxonomy" id="58345"/>
    <lineage>
        <taxon>Bacteria</taxon>
        <taxon>Bacillati</taxon>
        <taxon>Actinomycetota</taxon>
        <taxon>Actinomycetes</taxon>
        <taxon>Kitasatosporales</taxon>
        <taxon>Streptomycetaceae</taxon>
        <taxon>Streptomyces</taxon>
    </lineage>
</organism>
<dbReference type="CDD" id="cd00475">
    <property type="entry name" value="Cis_IPPS"/>
    <property type="match status" value="1"/>
</dbReference>
<accession>A0ABV9UVY4</accession>
<keyword evidence="2 4" id="KW-0479">Metal-binding</keyword>
<dbReference type="InterPro" id="IPR036424">
    <property type="entry name" value="UPP_synth-like_sf"/>
</dbReference>
<evidence type="ECO:0000256" key="2">
    <source>
        <dbReference type="ARBA" id="ARBA00022723"/>
    </source>
</evidence>
<dbReference type="InterPro" id="IPR008949">
    <property type="entry name" value="Isoprenoid_synthase_dom_sf"/>
</dbReference>
<dbReference type="Gene3D" id="1.10.600.10">
    <property type="entry name" value="Farnesyl Diphosphate Synthase"/>
    <property type="match status" value="1"/>
</dbReference>
<dbReference type="NCBIfam" id="TIGR00055">
    <property type="entry name" value="uppS"/>
    <property type="match status" value="1"/>
</dbReference>
<dbReference type="PANTHER" id="PTHR10291">
    <property type="entry name" value="DEHYDRODOLICHYL DIPHOSPHATE SYNTHASE FAMILY MEMBER"/>
    <property type="match status" value="1"/>
</dbReference>
<name>A0ABV9UVY4_9ACTN</name>
<evidence type="ECO:0000313" key="7">
    <source>
        <dbReference type="EMBL" id="MFC4961349.1"/>
    </source>
</evidence>
<sequence length="866" mass="95266">MSWWWRCLRTAVRHAVLEQARNRLALALVVFFVPLWLWLAYRVLPDTPVRFFLRAAGHPVSTGANTVTQLSGALHSIALIVGFMMFLATSRSTEFDRRLVTAGFPKVCLLLAKNTVLLLSAVLTGSYATVWLCFFWRPERLDVMVAAFAGGALTYGGAGILLAAVLRSELAGMFLVIMVSFVDLGLQNPVANPAADSPLLRGLPAYGAMQSAVSASTGTLTPWHQLLLSGCWAVALAMAGPLVLTLRGGRWRGTLTLLKRPGGATGTGRNAAWRLRHPVLSLIYRRAGITDPALVTGYEACRRLVRSSGPMEIAFTQLISARVRPLFWAMYGYVRVIDDLSDDTGDGDQDRAARVSAFSLALEADLRQGRSSDPVRGALVHAVWTWNLSSEGLASANAVFRMDAARQTEFANWDEWHTYWDTLAFPFDVSRPTALLGAPGLFLAPRDAEALRRWNHAFNLIDCLGDLHQDAENGCIKLPATVLGQYGVTAEDLRLKQPGAQFATMVHALAGQAREWLGQAASIGAQHPPVAVAFRTLVELQHLELRRIERNPQALLDGRRPPHPVRFQYTLLRGRLRVARAWQRHRPTGSVTTAVLPAPRPAAADHGPRTSQALLPPAPHPGGAVPPALSGRRMPQHVAIIMDGNGRWAEAQGQVRSAGHHAGQHALRDVIYGALEIGLPCLSVYAFSTENWARPAADIETVLSVVSSGLDMNTEELWRRDVQLRWSGSTDDGRLPAELVDRIHRTTRATRERTGLILNVCLNYGGRHELAHAARALARQAAHGGLDPDRITPRHLARHLYQPDLPDVDLLIRTSGEQRTSNFLPWQSTCAEYLFLDPLWPDIDRTHLWAAISTYATRDRRLGTTK</sequence>
<feature type="binding site" evidence="4">
    <location>
        <position position="660"/>
    </location>
    <ligand>
        <name>substrate</name>
    </ligand>
</feature>
<dbReference type="InterPro" id="IPR001441">
    <property type="entry name" value="UPP_synth-like"/>
</dbReference>
<feature type="binding site" evidence="4">
    <location>
        <begin position="819"/>
        <end position="821"/>
    </location>
    <ligand>
        <name>substrate</name>
    </ligand>
</feature>
<keyword evidence="3 4" id="KW-0460">Magnesium</keyword>
<feature type="binding site" evidence="4">
    <location>
        <position position="832"/>
    </location>
    <ligand>
        <name>Mg(2+)</name>
        <dbReference type="ChEBI" id="CHEBI:18420"/>
    </ligand>
</feature>
<feature type="binding site" evidence="4">
    <location>
        <position position="692"/>
    </location>
    <ligand>
        <name>substrate</name>
    </ligand>
</feature>
<feature type="binding site" evidence="4">
    <location>
        <begin position="644"/>
        <end position="647"/>
    </location>
    <ligand>
        <name>substrate</name>
    </ligand>
</feature>
<dbReference type="PROSITE" id="PS01066">
    <property type="entry name" value="UPP_SYNTHASE"/>
    <property type="match status" value="1"/>
</dbReference>
<comment type="caution">
    <text evidence="7">The sequence shown here is derived from an EMBL/GenBank/DDBJ whole genome shotgun (WGS) entry which is preliminary data.</text>
</comment>
<dbReference type="Proteomes" id="UP001595834">
    <property type="component" value="Unassembled WGS sequence"/>
</dbReference>
<evidence type="ECO:0000256" key="4">
    <source>
        <dbReference type="HAMAP-Rule" id="MF_01139"/>
    </source>
</evidence>
<feature type="binding site" evidence="4">
    <location>
        <begin position="688"/>
        <end position="690"/>
    </location>
    <ligand>
        <name>substrate</name>
    </ligand>
</feature>
<dbReference type="InterPro" id="IPR018520">
    <property type="entry name" value="UPP_synth-like_CS"/>
</dbReference>
<dbReference type="SUPFAM" id="SSF64005">
    <property type="entry name" value="Undecaprenyl diphosphate synthase"/>
    <property type="match status" value="1"/>
</dbReference>
<comment type="similarity">
    <text evidence="4">Belongs to the UPP synthase family.</text>
</comment>
<feature type="binding site" evidence="4">
    <location>
        <position position="643"/>
    </location>
    <ligand>
        <name>Mg(2+)</name>
        <dbReference type="ChEBI" id="CHEBI:18420"/>
    </ligand>
</feature>
<dbReference type="Gene3D" id="3.40.1180.10">
    <property type="entry name" value="Decaprenyl diphosphate synthase-like"/>
    <property type="match status" value="1"/>
</dbReference>
<dbReference type="Pfam" id="PF01255">
    <property type="entry name" value="Prenyltransf"/>
    <property type="match status" value="1"/>
</dbReference>
<feature type="transmembrane region" description="Helical" evidence="6">
    <location>
        <begin position="24"/>
        <end position="44"/>
    </location>
</feature>
<dbReference type="HAMAP" id="MF_01139">
    <property type="entry name" value="ISPT"/>
    <property type="match status" value="1"/>
</dbReference>
<dbReference type="PANTHER" id="PTHR10291:SF0">
    <property type="entry name" value="DEHYDRODOLICHYL DIPHOSPHATE SYNTHASE 2"/>
    <property type="match status" value="1"/>
</dbReference>
<comment type="cofactor">
    <cofactor evidence="4">
        <name>Mg(2+)</name>
        <dbReference type="ChEBI" id="CHEBI:18420"/>
    </cofactor>
    <text evidence="4">Binds 2 magnesium ions per subunit.</text>
</comment>
<feature type="transmembrane region" description="Helical" evidence="6">
    <location>
        <begin position="143"/>
        <end position="166"/>
    </location>
</feature>
<evidence type="ECO:0000256" key="3">
    <source>
        <dbReference type="ARBA" id="ARBA00022842"/>
    </source>
</evidence>
<feature type="transmembrane region" description="Helical" evidence="6">
    <location>
        <begin position="116"/>
        <end position="137"/>
    </location>
</feature>
<feature type="region of interest" description="Disordered" evidence="5">
    <location>
        <begin position="592"/>
        <end position="618"/>
    </location>
</feature>
<proteinExistence type="inferred from homology"/>
<feature type="binding site" evidence="4">
    <location>
        <position position="694"/>
    </location>
    <ligand>
        <name>substrate</name>
    </ligand>
</feature>
<dbReference type="SUPFAM" id="SSF48576">
    <property type="entry name" value="Terpenoid synthases"/>
    <property type="match status" value="1"/>
</dbReference>
<keyword evidence="6" id="KW-0472">Membrane</keyword>
<comment type="function">
    <text evidence="4">Catalyzes the condensation of isopentenyl diphosphate (IPP) with allylic pyrophosphates generating different type of terpenoids.</text>
</comment>
<dbReference type="GO" id="GO:0016740">
    <property type="term" value="F:transferase activity"/>
    <property type="evidence" value="ECO:0007669"/>
    <property type="project" value="UniProtKB-KW"/>
</dbReference>